<dbReference type="EMBL" id="UYYA01000238">
    <property type="protein sequence ID" value="VDM53138.1"/>
    <property type="molecule type" value="Genomic_DNA"/>
</dbReference>
<proteinExistence type="predicted"/>
<evidence type="ECO:0000313" key="1">
    <source>
        <dbReference type="EMBL" id="VDM53138.1"/>
    </source>
</evidence>
<dbReference type="WBParaSite" id="ACOC_0000155201-mRNA-1">
    <property type="protein sequence ID" value="ACOC_0000155201-mRNA-1"/>
    <property type="gene ID" value="ACOC_0000155201"/>
</dbReference>
<evidence type="ECO:0000313" key="3">
    <source>
        <dbReference type="WBParaSite" id="ACOC_0000155201-mRNA-1"/>
    </source>
</evidence>
<reference evidence="1 2" key="2">
    <citation type="submission" date="2018-11" db="EMBL/GenBank/DDBJ databases">
        <authorList>
            <consortium name="Pathogen Informatics"/>
        </authorList>
    </citation>
    <scope>NUCLEOTIDE SEQUENCE [LARGE SCALE GENOMIC DNA]</scope>
    <source>
        <strain evidence="1 2">Costa Rica</strain>
    </source>
</reference>
<name>A0A0R3PCK0_ANGCS</name>
<evidence type="ECO:0000313" key="2">
    <source>
        <dbReference type="Proteomes" id="UP000267027"/>
    </source>
</evidence>
<reference evidence="3" key="1">
    <citation type="submission" date="2017-02" db="UniProtKB">
        <authorList>
            <consortium name="WormBaseParasite"/>
        </authorList>
    </citation>
    <scope>IDENTIFICATION</scope>
</reference>
<sequence>MDESIYRKKKAMMRSRTESRYHLGAEPTHALARPCDGLTNPVILRCGRIVAGFVLDKLTPCNPSRNTVAWLSQNLRKDRIDHHSTTFMKKTKNQHAVAKVVLKKVGRWCMREIESNPKSAGMRTV</sequence>
<gene>
    <name evidence="1" type="ORF">ACOC_LOCUS1553</name>
</gene>
<accession>A0A0R3PCK0</accession>
<dbReference type="AlphaFoldDB" id="A0A0R3PCK0"/>
<organism evidence="3">
    <name type="scientific">Angiostrongylus costaricensis</name>
    <name type="common">Nematode worm</name>
    <dbReference type="NCBI Taxonomy" id="334426"/>
    <lineage>
        <taxon>Eukaryota</taxon>
        <taxon>Metazoa</taxon>
        <taxon>Ecdysozoa</taxon>
        <taxon>Nematoda</taxon>
        <taxon>Chromadorea</taxon>
        <taxon>Rhabditida</taxon>
        <taxon>Rhabditina</taxon>
        <taxon>Rhabditomorpha</taxon>
        <taxon>Strongyloidea</taxon>
        <taxon>Metastrongylidae</taxon>
        <taxon>Angiostrongylus</taxon>
    </lineage>
</organism>
<dbReference type="Proteomes" id="UP000267027">
    <property type="component" value="Unassembled WGS sequence"/>
</dbReference>
<protein>
    <submittedName>
        <fullName evidence="3">Transposase</fullName>
    </submittedName>
</protein>
<keyword evidence="2" id="KW-1185">Reference proteome</keyword>